<comment type="caution">
    <text evidence="8">The sequence shown here is derived from an EMBL/GenBank/DDBJ whole genome shotgun (WGS) entry which is preliminary data.</text>
</comment>
<evidence type="ECO:0000313" key="8">
    <source>
        <dbReference type="EMBL" id="RXF67101.1"/>
    </source>
</evidence>
<dbReference type="PANTHER" id="PTHR23501:SF1">
    <property type="entry name" value="TRANSPORT PROTEIN HSRA-RELATED"/>
    <property type="match status" value="1"/>
</dbReference>
<sequence length="482" mass="50276">MPTFPNTRVPARILVPLIVACALFMENLDSTVLATSLPAIARELGENPIDLKLALTSYLLSLAIFIPVSGWLADRLGARLVFRAAIAIFALGSALAGLSSSMPEIIGARIVQGVGGAMMVPVGRLVILRTVPKSELVGSLAWLTIPALIGPVMGPPVGGFITTYFSWRWIFWINLPIAALGLALASLYIPDVRAEERTPFDGAGFGLSAFGLAAVVSGSTALGLEALPIWAAGLLLVTGAAALAVYARHAARVEHPILDLKLFRIASFRAAILGGSLFRIGIGAAPFLLPLMLQIGFGLNAFQSGLLTFASALGALFMKFTAKPILKRFGFRATMTTNAVVAAALMTTPALFTPATPAAVMLGALLVGGFFRSLQFTSVNALGYADVDQERMSGATSLASVAQQLSLSLGVSFAALSLEAILAERGGTELQAGDFPLAFVAIGLISASSVVIFARLRPDAGEEVSGHVQPRPDPVTAARERA</sequence>
<feature type="transmembrane region" description="Helical" evidence="6">
    <location>
        <begin position="295"/>
        <end position="317"/>
    </location>
</feature>
<feature type="transmembrane region" description="Helical" evidence="6">
    <location>
        <begin position="169"/>
        <end position="190"/>
    </location>
</feature>
<evidence type="ECO:0000259" key="7">
    <source>
        <dbReference type="PROSITE" id="PS50850"/>
    </source>
</evidence>
<organism evidence="8 9">
    <name type="scientific">Hansschlegelia zhihuaiae</name>
    <dbReference type="NCBI Taxonomy" id="405005"/>
    <lineage>
        <taxon>Bacteria</taxon>
        <taxon>Pseudomonadati</taxon>
        <taxon>Pseudomonadota</taxon>
        <taxon>Alphaproteobacteria</taxon>
        <taxon>Hyphomicrobiales</taxon>
        <taxon>Methylopilaceae</taxon>
        <taxon>Hansschlegelia</taxon>
    </lineage>
</organism>
<dbReference type="Proteomes" id="UP000289708">
    <property type="component" value="Unassembled WGS sequence"/>
</dbReference>
<keyword evidence="3 6" id="KW-1133">Transmembrane helix</keyword>
<evidence type="ECO:0000256" key="1">
    <source>
        <dbReference type="ARBA" id="ARBA00004141"/>
    </source>
</evidence>
<feature type="region of interest" description="Disordered" evidence="5">
    <location>
        <begin position="463"/>
        <end position="482"/>
    </location>
</feature>
<dbReference type="RefSeq" id="WP_128779557.1">
    <property type="nucleotide sequence ID" value="NZ_RYFI01000038.1"/>
</dbReference>
<feature type="transmembrane region" description="Helical" evidence="6">
    <location>
        <begin position="80"/>
        <end position="98"/>
    </location>
</feature>
<feature type="transmembrane region" description="Helical" evidence="6">
    <location>
        <begin position="140"/>
        <end position="163"/>
    </location>
</feature>
<comment type="subcellular location">
    <subcellularLocation>
        <location evidence="1">Membrane</location>
        <topology evidence="1">Multi-pass membrane protein</topology>
    </subcellularLocation>
</comment>
<feature type="domain" description="Major facilitator superfamily (MFS) profile" evidence="7">
    <location>
        <begin position="15"/>
        <end position="461"/>
    </location>
</feature>
<feature type="transmembrane region" description="Helical" evidence="6">
    <location>
        <begin position="435"/>
        <end position="454"/>
    </location>
</feature>
<dbReference type="Pfam" id="PF07690">
    <property type="entry name" value="MFS_1"/>
    <property type="match status" value="1"/>
</dbReference>
<dbReference type="InterPro" id="IPR036259">
    <property type="entry name" value="MFS_trans_sf"/>
</dbReference>
<keyword evidence="9" id="KW-1185">Reference proteome</keyword>
<keyword evidence="4 6" id="KW-0472">Membrane</keyword>
<feature type="transmembrane region" description="Helical" evidence="6">
    <location>
        <begin position="329"/>
        <end position="352"/>
    </location>
</feature>
<evidence type="ECO:0000313" key="9">
    <source>
        <dbReference type="Proteomes" id="UP000289708"/>
    </source>
</evidence>
<feature type="transmembrane region" description="Helical" evidence="6">
    <location>
        <begin position="268"/>
        <end position="289"/>
    </location>
</feature>
<feature type="transmembrane region" description="Helical" evidence="6">
    <location>
        <begin position="110"/>
        <end position="128"/>
    </location>
</feature>
<dbReference type="GO" id="GO:0005886">
    <property type="term" value="C:plasma membrane"/>
    <property type="evidence" value="ECO:0007669"/>
    <property type="project" value="TreeGrafter"/>
</dbReference>
<reference evidence="8 9" key="1">
    <citation type="submission" date="2018-12" db="EMBL/GenBank/DDBJ databases">
        <title>bacterium Hansschlegelia zhihuaiae S113.</title>
        <authorList>
            <person name="He J."/>
        </authorList>
    </citation>
    <scope>NUCLEOTIDE SEQUENCE [LARGE SCALE GENOMIC DNA]</scope>
    <source>
        <strain evidence="8 9">S 113</strain>
    </source>
</reference>
<dbReference type="InterPro" id="IPR011701">
    <property type="entry name" value="MFS"/>
</dbReference>
<dbReference type="InterPro" id="IPR020846">
    <property type="entry name" value="MFS_dom"/>
</dbReference>
<proteinExistence type="predicted"/>
<dbReference type="PRINTS" id="PR01036">
    <property type="entry name" value="TCRTETB"/>
</dbReference>
<feature type="transmembrane region" description="Helical" evidence="6">
    <location>
        <begin position="53"/>
        <end position="73"/>
    </location>
</feature>
<dbReference type="PANTHER" id="PTHR23501">
    <property type="entry name" value="MAJOR FACILITATOR SUPERFAMILY"/>
    <property type="match status" value="1"/>
</dbReference>
<dbReference type="GO" id="GO:0022857">
    <property type="term" value="F:transmembrane transporter activity"/>
    <property type="evidence" value="ECO:0007669"/>
    <property type="project" value="InterPro"/>
</dbReference>
<dbReference type="PROSITE" id="PS50850">
    <property type="entry name" value="MFS"/>
    <property type="match status" value="1"/>
</dbReference>
<dbReference type="EMBL" id="RYFI01000038">
    <property type="protein sequence ID" value="RXF67101.1"/>
    <property type="molecule type" value="Genomic_DNA"/>
</dbReference>
<gene>
    <name evidence="8" type="ORF">EK403_21780</name>
</gene>
<feature type="transmembrane region" description="Helical" evidence="6">
    <location>
        <begin position="202"/>
        <end position="223"/>
    </location>
</feature>
<evidence type="ECO:0000256" key="5">
    <source>
        <dbReference type="SAM" id="MobiDB-lite"/>
    </source>
</evidence>
<keyword evidence="2 6" id="KW-0812">Transmembrane</keyword>
<evidence type="ECO:0000256" key="3">
    <source>
        <dbReference type="ARBA" id="ARBA00022989"/>
    </source>
</evidence>
<evidence type="ECO:0000256" key="4">
    <source>
        <dbReference type="ARBA" id="ARBA00023136"/>
    </source>
</evidence>
<dbReference type="Gene3D" id="1.20.1250.20">
    <property type="entry name" value="MFS general substrate transporter like domains"/>
    <property type="match status" value="1"/>
</dbReference>
<protein>
    <submittedName>
        <fullName evidence="8">MFS transporter</fullName>
    </submittedName>
</protein>
<dbReference type="CDD" id="cd17503">
    <property type="entry name" value="MFS_LmrB_MDR_like"/>
    <property type="match status" value="1"/>
</dbReference>
<dbReference type="SUPFAM" id="SSF103473">
    <property type="entry name" value="MFS general substrate transporter"/>
    <property type="match status" value="1"/>
</dbReference>
<dbReference type="AlphaFoldDB" id="A0A4Q0M2J7"/>
<name>A0A4Q0M2J7_9HYPH</name>
<evidence type="ECO:0000256" key="6">
    <source>
        <dbReference type="SAM" id="Phobius"/>
    </source>
</evidence>
<accession>A0A4Q0M2J7</accession>
<dbReference type="OrthoDB" id="9812221at2"/>
<evidence type="ECO:0000256" key="2">
    <source>
        <dbReference type="ARBA" id="ARBA00022692"/>
    </source>
</evidence>
<dbReference type="Gene3D" id="1.20.1720.10">
    <property type="entry name" value="Multidrug resistance protein D"/>
    <property type="match status" value="1"/>
</dbReference>
<feature type="transmembrane region" description="Helical" evidence="6">
    <location>
        <begin position="229"/>
        <end position="247"/>
    </location>
</feature>